<proteinExistence type="predicted"/>
<evidence type="ECO:0000313" key="2">
    <source>
        <dbReference type="Proteomes" id="UP000050863"/>
    </source>
</evidence>
<dbReference type="Proteomes" id="UP000050863">
    <property type="component" value="Unassembled WGS sequence"/>
</dbReference>
<dbReference type="EMBL" id="LLXZ01000205">
    <property type="protein sequence ID" value="KRQ95605.1"/>
    <property type="molecule type" value="Genomic_DNA"/>
</dbReference>
<gene>
    <name evidence="1" type="ORF">CQ12_03180</name>
</gene>
<dbReference type="AlphaFoldDB" id="A0A0R3KS83"/>
<name>A0A0R3KS83_9BRAD</name>
<organism evidence="1 2">
    <name type="scientific">Bradyrhizobium jicamae</name>
    <dbReference type="NCBI Taxonomy" id="280332"/>
    <lineage>
        <taxon>Bacteria</taxon>
        <taxon>Pseudomonadati</taxon>
        <taxon>Pseudomonadota</taxon>
        <taxon>Alphaproteobacteria</taxon>
        <taxon>Hyphomicrobiales</taxon>
        <taxon>Nitrobacteraceae</taxon>
        <taxon>Bradyrhizobium</taxon>
    </lineage>
</organism>
<sequence>MPDTEITEECRALIASVFEPPPGRRLPNGNWRIEIDAATWQWLQRLRLHDESISDCIIRIVIISLHRRGLQ</sequence>
<dbReference type="STRING" id="280332.CQ12_03180"/>
<accession>A0A0R3KS83</accession>
<evidence type="ECO:0000313" key="1">
    <source>
        <dbReference type="EMBL" id="KRQ95605.1"/>
    </source>
</evidence>
<protein>
    <submittedName>
        <fullName evidence="1">Uncharacterized protein</fullName>
    </submittedName>
</protein>
<reference evidence="1 2" key="1">
    <citation type="submission" date="2014-03" db="EMBL/GenBank/DDBJ databases">
        <title>Bradyrhizobium valentinum sp. nov., isolated from effective nodules of Lupinus mariae-josephae, a lupine endemic of basic-lime soils in Eastern Spain.</title>
        <authorList>
            <person name="Duran D."/>
            <person name="Rey L."/>
            <person name="Navarro A."/>
            <person name="Busquets A."/>
            <person name="Imperial J."/>
            <person name="Ruiz-Argueso T."/>
        </authorList>
    </citation>
    <scope>NUCLEOTIDE SEQUENCE [LARGE SCALE GENOMIC DNA]</scope>
    <source>
        <strain evidence="1 2">PAC68</strain>
    </source>
</reference>
<comment type="caution">
    <text evidence="1">The sequence shown here is derived from an EMBL/GenBank/DDBJ whole genome shotgun (WGS) entry which is preliminary data.</text>
</comment>
<keyword evidence="2" id="KW-1185">Reference proteome</keyword>